<gene>
    <name evidence="1" type="ORF">HKI87_03g20700</name>
</gene>
<evidence type="ECO:0000313" key="1">
    <source>
        <dbReference type="EMBL" id="WZN60536.1"/>
    </source>
</evidence>
<evidence type="ECO:0000313" key="2">
    <source>
        <dbReference type="Proteomes" id="UP001472866"/>
    </source>
</evidence>
<organism evidence="1 2">
    <name type="scientific">Chloropicon roscoffensis</name>
    <dbReference type="NCBI Taxonomy" id="1461544"/>
    <lineage>
        <taxon>Eukaryota</taxon>
        <taxon>Viridiplantae</taxon>
        <taxon>Chlorophyta</taxon>
        <taxon>Chloropicophyceae</taxon>
        <taxon>Chloropicales</taxon>
        <taxon>Chloropicaceae</taxon>
        <taxon>Chloropicon</taxon>
    </lineage>
</organism>
<keyword evidence="2" id="KW-1185">Reference proteome</keyword>
<reference evidence="1 2" key="1">
    <citation type="submission" date="2024-03" db="EMBL/GenBank/DDBJ databases">
        <title>Complete genome sequence of the green alga Chloropicon roscoffensis RCC1871.</title>
        <authorList>
            <person name="Lemieux C."/>
            <person name="Pombert J.-F."/>
            <person name="Otis C."/>
            <person name="Turmel M."/>
        </authorList>
    </citation>
    <scope>NUCLEOTIDE SEQUENCE [LARGE SCALE GENOMIC DNA]</scope>
    <source>
        <strain evidence="1 2">RCC1871</strain>
    </source>
</reference>
<dbReference type="EMBL" id="CP151503">
    <property type="protein sequence ID" value="WZN60536.1"/>
    <property type="molecule type" value="Genomic_DNA"/>
</dbReference>
<dbReference type="AlphaFoldDB" id="A0AAX4P3A9"/>
<name>A0AAX4P3A9_9CHLO</name>
<dbReference type="Proteomes" id="UP001472866">
    <property type="component" value="Chromosome 03"/>
</dbReference>
<protein>
    <submittedName>
        <fullName evidence="1">Uncharacterized protein</fullName>
    </submittedName>
</protein>
<accession>A0AAX4P3A9</accession>
<proteinExistence type="predicted"/>
<sequence>MSMMRARKPISAAGILCPGPRSALARGRRGSLRRTTAAKLNEFDVCRIASSARTPVLARIDYIEDDGTVTASTLEKEDESEFYIVAYDGEFQFREDEVEVELLSYDYEQRQIPLGPANPHQEHSYEVFRIFFDSE</sequence>